<keyword evidence="3" id="KW-1185">Reference proteome</keyword>
<keyword evidence="1" id="KW-0812">Transmembrane</keyword>
<dbReference type="Proteomes" id="UP000317977">
    <property type="component" value="Unassembled WGS sequence"/>
</dbReference>
<evidence type="ECO:0000313" key="2">
    <source>
        <dbReference type="EMBL" id="TWU48392.1"/>
    </source>
</evidence>
<feature type="transmembrane region" description="Helical" evidence="1">
    <location>
        <begin position="68"/>
        <end position="93"/>
    </location>
</feature>
<dbReference type="OrthoDB" id="239030at2"/>
<dbReference type="AlphaFoldDB" id="A0A5C6EHB3"/>
<keyword evidence="1" id="KW-0472">Membrane</keyword>
<reference evidence="2 3" key="1">
    <citation type="submission" date="2019-02" db="EMBL/GenBank/DDBJ databases">
        <title>Deep-cultivation of Planctomycetes and their phenomic and genomic characterization uncovers novel biology.</title>
        <authorList>
            <person name="Wiegand S."/>
            <person name="Jogler M."/>
            <person name="Boedeker C."/>
            <person name="Pinto D."/>
            <person name="Vollmers J."/>
            <person name="Rivas-Marin E."/>
            <person name="Kohn T."/>
            <person name="Peeters S.H."/>
            <person name="Heuer A."/>
            <person name="Rast P."/>
            <person name="Oberbeckmann S."/>
            <person name="Bunk B."/>
            <person name="Jeske O."/>
            <person name="Meyerdierks A."/>
            <person name="Storesund J.E."/>
            <person name="Kallscheuer N."/>
            <person name="Luecker S."/>
            <person name="Lage O.M."/>
            <person name="Pohl T."/>
            <person name="Merkel B.J."/>
            <person name="Hornburger P."/>
            <person name="Mueller R.-W."/>
            <person name="Bruemmer F."/>
            <person name="Labrenz M."/>
            <person name="Spormann A.M."/>
            <person name="Op Den Camp H."/>
            <person name="Overmann J."/>
            <person name="Amann R."/>
            <person name="Jetten M.S.M."/>
            <person name="Mascher T."/>
            <person name="Medema M.H."/>
            <person name="Devos D.P."/>
            <person name="Kaster A.-K."/>
            <person name="Ovreas L."/>
            <person name="Rohde M."/>
            <person name="Galperin M.Y."/>
            <person name="Jogler C."/>
        </authorList>
    </citation>
    <scope>NUCLEOTIDE SEQUENCE [LARGE SCALE GENOMIC DNA]</scope>
    <source>
        <strain evidence="2 3">Poly59</strain>
    </source>
</reference>
<proteinExistence type="predicted"/>
<dbReference type="EMBL" id="SJPX01000005">
    <property type="protein sequence ID" value="TWU48392.1"/>
    <property type="molecule type" value="Genomic_DNA"/>
</dbReference>
<keyword evidence="1" id="KW-1133">Transmembrane helix</keyword>
<dbReference type="RefSeq" id="WP_146536754.1">
    <property type="nucleotide sequence ID" value="NZ_SJPX01000005.1"/>
</dbReference>
<evidence type="ECO:0000256" key="1">
    <source>
        <dbReference type="SAM" id="Phobius"/>
    </source>
</evidence>
<protein>
    <submittedName>
        <fullName evidence="2">Uncharacterized protein</fullName>
    </submittedName>
</protein>
<comment type="caution">
    <text evidence="2">The sequence shown here is derived from an EMBL/GenBank/DDBJ whole genome shotgun (WGS) entry which is preliminary data.</text>
</comment>
<name>A0A5C6EHB3_9BACT</name>
<evidence type="ECO:0000313" key="3">
    <source>
        <dbReference type="Proteomes" id="UP000317977"/>
    </source>
</evidence>
<organism evidence="2 3">
    <name type="scientific">Rubripirellula reticaptiva</name>
    <dbReference type="NCBI Taxonomy" id="2528013"/>
    <lineage>
        <taxon>Bacteria</taxon>
        <taxon>Pseudomonadati</taxon>
        <taxon>Planctomycetota</taxon>
        <taxon>Planctomycetia</taxon>
        <taxon>Pirellulales</taxon>
        <taxon>Pirellulaceae</taxon>
        <taxon>Rubripirellula</taxon>
    </lineage>
</organism>
<sequence length="117" mass="12685">MFSVYTLFPFVLLSMMDMGSPFVPFSAEVACSVTKCQESWGGFYFSSGLLFVCLFLLLASLSTMTPPVGAVIAIVAVIGIAFTYFAMIGRLAYSIGQAVNDPPMKNDIDRSRKTDAI</sequence>
<accession>A0A5C6EHB3</accession>
<gene>
    <name evidence="2" type="ORF">Poly59_52400</name>
</gene>
<feature type="transmembrane region" description="Helical" evidence="1">
    <location>
        <begin position="41"/>
        <end position="61"/>
    </location>
</feature>